<keyword evidence="1" id="KW-0472">Membrane</keyword>
<proteinExistence type="predicted"/>
<keyword evidence="1" id="KW-1133">Transmembrane helix</keyword>
<dbReference type="Proteomes" id="UP000019103">
    <property type="component" value="Unassembled WGS sequence"/>
</dbReference>
<evidence type="ECO:0000313" key="3">
    <source>
        <dbReference type="Proteomes" id="UP000019103"/>
    </source>
</evidence>
<organism evidence="2 3">
    <name type="scientific">Plasmodium falciparum (isolate Palo Alto / Uganda)</name>
    <dbReference type="NCBI Taxonomy" id="57270"/>
    <lineage>
        <taxon>Eukaryota</taxon>
        <taxon>Sar</taxon>
        <taxon>Alveolata</taxon>
        <taxon>Apicomplexa</taxon>
        <taxon>Aconoidasida</taxon>
        <taxon>Haemosporida</taxon>
        <taxon>Plasmodiidae</taxon>
        <taxon>Plasmodium</taxon>
        <taxon>Plasmodium (Laverania)</taxon>
    </lineage>
</organism>
<sequence>MIHSLNTYIRFITLERFYCTHKIHFTYKIYLSYKAYNITYKIYNPYFRFNIVIILLIYIIGLRWRTEEEIIKGKGHWMIQSNVIFFANID</sequence>
<evidence type="ECO:0000256" key="1">
    <source>
        <dbReference type="SAM" id="Phobius"/>
    </source>
</evidence>
<dbReference type="OrthoDB" id="197967at2759"/>
<evidence type="ECO:0000313" key="2">
    <source>
        <dbReference type="EMBL" id="ETW52612.1"/>
    </source>
</evidence>
<reference evidence="2 3" key="2">
    <citation type="submission" date="2013-02" db="EMBL/GenBank/DDBJ databases">
        <title>The Genome Sequence of Plasmodium falciparum Palo Alto/Uganda.</title>
        <authorList>
            <consortium name="The Broad Institute Genome Sequencing Platform"/>
            <consortium name="The Broad Institute Genome Sequencing Center for Infectious Disease"/>
            <person name="Neafsey D."/>
            <person name="Cheeseman I."/>
            <person name="Volkman S."/>
            <person name="Adams J."/>
            <person name="Walker B."/>
            <person name="Young S.K."/>
            <person name="Zeng Q."/>
            <person name="Gargeya S."/>
            <person name="Fitzgerald M."/>
            <person name="Haas B."/>
            <person name="Abouelleil A."/>
            <person name="Alvarado L."/>
            <person name="Arachchi H.M."/>
            <person name="Berlin A.M."/>
            <person name="Chapman S.B."/>
            <person name="Dewar J."/>
            <person name="Goldberg J."/>
            <person name="Griggs A."/>
            <person name="Gujja S."/>
            <person name="Hansen M."/>
            <person name="Howarth C."/>
            <person name="Imamovic A."/>
            <person name="Larimer J."/>
            <person name="McCowan C."/>
            <person name="Murphy C."/>
            <person name="Neiman D."/>
            <person name="Pearson M."/>
            <person name="Priest M."/>
            <person name="Roberts A."/>
            <person name="Saif S."/>
            <person name="Shea T."/>
            <person name="Sisk P."/>
            <person name="Sykes S."/>
            <person name="Wortman J."/>
            <person name="Nusbaum C."/>
            <person name="Birren B."/>
        </authorList>
    </citation>
    <scope>NUCLEOTIDE SEQUENCE [LARGE SCALE GENOMIC DNA]</scope>
    <source>
        <strain evidence="2 3">Palo Alto/Uganda</strain>
    </source>
</reference>
<accession>W4ITE3</accession>
<protein>
    <submittedName>
        <fullName evidence="2">Uncharacterized protein</fullName>
    </submittedName>
</protein>
<keyword evidence="1" id="KW-0812">Transmembrane</keyword>
<gene>
    <name evidence="2" type="ORF">PFUGPA_05618</name>
</gene>
<feature type="transmembrane region" description="Helical" evidence="1">
    <location>
        <begin position="46"/>
        <end position="64"/>
    </location>
</feature>
<name>W4ITE3_PLAFP</name>
<reference evidence="2 3" key="1">
    <citation type="submission" date="2013-02" db="EMBL/GenBank/DDBJ databases">
        <title>The Genome Annotation of Plasmodium falciparum Palo Alto/Uganda.</title>
        <authorList>
            <consortium name="The Broad Institute Genome Sequencing Platform"/>
            <consortium name="The Broad Institute Genome Sequencing Center for Infectious Disease"/>
            <person name="Neafsey D."/>
            <person name="Hoffman S."/>
            <person name="Volkman S."/>
            <person name="Rosenthal P."/>
            <person name="Walker B."/>
            <person name="Young S.K."/>
            <person name="Zeng Q."/>
            <person name="Gargeya S."/>
            <person name="Fitzgerald M."/>
            <person name="Haas B."/>
            <person name="Abouelleil A."/>
            <person name="Allen A.W."/>
            <person name="Alvarado L."/>
            <person name="Arachchi H.M."/>
            <person name="Berlin A.M."/>
            <person name="Chapman S.B."/>
            <person name="Gainer-Dewar J."/>
            <person name="Goldberg J."/>
            <person name="Griggs A."/>
            <person name="Gujja S."/>
            <person name="Hansen M."/>
            <person name="Howarth C."/>
            <person name="Imamovic A."/>
            <person name="Ireland A."/>
            <person name="Larimer J."/>
            <person name="McCowan C."/>
            <person name="Murphy C."/>
            <person name="Pearson M."/>
            <person name="Poon T.W."/>
            <person name="Priest M."/>
            <person name="Roberts A."/>
            <person name="Saif S."/>
            <person name="Shea T."/>
            <person name="Sisk P."/>
            <person name="Sykes S."/>
            <person name="Wortman J."/>
            <person name="Nusbaum C."/>
            <person name="Birren B."/>
        </authorList>
    </citation>
    <scope>NUCLEOTIDE SEQUENCE [LARGE SCALE GENOMIC DNA]</scope>
    <source>
        <strain evidence="2 3">Palo Alto/Uganda</strain>
    </source>
</reference>
<dbReference type="EMBL" id="KI927388">
    <property type="protein sequence ID" value="ETW52612.1"/>
    <property type="molecule type" value="Genomic_DNA"/>
</dbReference>
<dbReference type="AlphaFoldDB" id="W4ITE3"/>